<dbReference type="InterPro" id="IPR000626">
    <property type="entry name" value="Ubiquitin-like_dom"/>
</dbReference>
<evidence type="ECO:0000256" key="2">
    <source>
        <dbReference type="ARBA" id="ARBA00022490"/>
    </source>
</evidence>
<dbReference type="InterPro" id="IPR045172">
    <property type="entry name" value="TBCB_Ubl"/>
</dbReference>
<evidence type="ECO:0000313" key="7">
    <source>
        <dbReference type="Proteomes" id="UP001530293"/>
    </source>
</evidence>
<dbReference type="Gene3D" id="3.10.20.90">
    <property type="entry name" value="Phosphatidylinositol 3-kinase Catalytic Subunit, Chain A, domain 1"/>
    <property type="match status" value="1"/>
</dbReference>
<evidence type="ECO:0000256" key="4">
    <source>
        <dbReference type="ARBA" id="ARBA00025779"/>
    </source>
</evidence>
<sequence>MASINNADLLALKSYITATDATQYNALSASTLILDLTHSNLHQRHAEIRFDTHDTVDTLRRRIYQKTGTPPHSQHLQLKSSSSSSSGVVYYEILPNCESERMLGYYSLPLGANVHCIDIDPHSSSARGAYEDTSLITKYRMTDEEYDRRRGTLRDWARQNKEQDPTFSLKRHAREHAELVEARRLYRESGVVKEGFEIEKMESSTTGMIVRCSSETTNNTTTGSNPPATTTAAASDTIKSSEAMMNEYGPESIGHLTLHSRCQVQPGSRRGVIAYLGQIDELGGGGYWVGVILDEPMGKTDGTVQSSGVRYFEAPGSNRGGFFRGKNVEGGEDFPEIDIMEELDDMLTSN</sequence>
<dbReference type="InterPro" id="IPR000938">
    <property type="entry name" value="CAP-Gly_domain"/>
</dbReference>
<keyword evidence="3" id="KW-0143">Chaperone</keyword>
<name>A0ABD3M2V3_9STRA</name>
<dbReference type="SUPFAM" id="SSF74924">
    <property type="entry name" value="Cap-Gly domain"/>
    <property type="match status" value="1"/>
</dbReference>
<dbReference type="SMART" id="SM01052">
    <property type="entry name" value="CAP_GLY"/>
    <property type="match status" value="1"/>
</dbReference>
<dbReference type="Pfam" id="PF14560">
    <property type="entry name" value="Ubiquitin_2"/>
    <property type="match status" value="1"/>
</dbReference>
<evidence type="ECO:0000256" key="1">
    <source>
        <dbReference type="ARBA" id="ARBA00004496"/>
    </source>
</evidence>
<gene>
    <name evidence="6" type="ORF">ACHAWU_005005</name>
</gene>
<comment type="subcellular location">
    <subcellularLocation>
        <location evidence="1">Cytoplasm</location>
    </subcellularLocation>
</comment>
<dbReference type="AlphaFoldDB" id="A0ABD3M2V3"/>
<proteinExistence type="inferred from homology"/>
<organism evidence="6 7">
    <name type="scientific">Discostella pseudostelligera</name>
    <dbReference type="NCBI Taxonomy" id="259834"/>
    <lineage>
        <taxon>Eukaryota</taxon>
        <taxon>Sar</taxon>
        <taxon>Stramenopiles</taxon>
        <taxon>Ochrophyta</taxon>
        <taxon>Bacillariophyta</taxon>
        <taxon>Coscinodiscophyceae</taxon>
        <taxon>Thalassiosirophycidae</taxon>
        <taxon>Stephanodiscales</taxon>
        <taxon>Stephanodiscaceae</taxon>
        <taxon>Discostella</taxon>
    </lineage>
</organism>
<dbReference type="GO" id="GO:0005737">
    <property type="term" value="C:cytoplasm"/>
    <property type="evidence" value="ECO:0007669"/>
    <property type="project" value="UniProtKB-SubCell"/>
</dbReference>
<dbReference type="PANTHER" id="PTHR18916:SF85">
    <property type="entry name" value="TUBULIN-FOLDING COFACTOR B"/>
    <property type="match status" value="1"/>
</dbReference>
<dbReference type="CDD" id="cd01789">
    <property type="entry name" value="Ubl_TBCB"/>
    <property type="match status" value="1"/>
</dbReference>
<accession>A0ABD3M2V3</accession>
<evidence type="ECO:0000313" key="6">
    <source>
        <dbReference type="EMBL" id="KAL3758335.1"/>
    </source>
</evidence>
<dbReference type="Pfam" id="PF01302">
    <property type="entry name" value="CAP_GLY"/>
    <property type="match status" value="1"/>
</dbReference>
<dbReference type="EMBL" id="JALLBG020000233">
    <property type="protein sequence ID" value="KAL3758335.1"/>
    <property type="molecule type" value="Genomic_DNA"/>
</dbReference>
<keyword evidence="2" id="KW-0963">Cytoplasm</keyword>
<dbReference type="InterPro" id="IPR029071">
    <property type="entry name" value="Ubiquitin-like_domsf"/>
</dbReference>
<comment type="caution">
    <text evidence="6">The sequence shown here is derived from an EMBL/GenBank/DDBJ whole genome shotgun (WGS) entry which is preliminary data.</text>
</comment>
<feature type="domain" description="CAP-Gly" evidence="5">
    <location>
        <begin position="286"/>
        <end position="324"/>
    </location>
</feature>
<dbReference type="InterPro" id="IPR036859">
    <property type="entry name" value="CAP-Gly_dom_sf"/>
</dbReference>
<evidence type="ECO:0000259" key="5">
    <source>
        <dbReference type="PROSITE" id="PS50245"/>
    </source>
</evidence>
<protein>
    <recommendedName>
        <fullName evidence="5">CAP-Gly domain-containing protein</fullName>
    </recommendedName>
</protein>
<dbReference type="Proteomes" id="UP001530293">
    <property type="component" value="Unassembled WGS sequence"/>
</dbReference>
<reference evidence="6 7" key="1">
    <citation type="submission" date="2024-10" db="EMBL/GenBank/DDBJ databases">
        <title>Updated reference genomes for cyclostephanoid diatoms.</title>
        <authorList>
            <person name="Roberts W.R."/>
            <person name="Alverson A.J."/>
        </authorList>
    </citation>
    <scope>NUCLEOTIDE SEQUENCE [LARGE SCALE GENOMIC DNA]</scope>
    <source>
        <strain evidence="6 7">AJA232-27</strain>
    </source>
</reference>
<comment type="similarity">
    <text evidence="4">Belongs to the TBCB family.</text>
</comment>
<keyword evidence="7" id="KW-1185">Reference proteome</keyword>
<dbReference type="Gene3D" id="2.30.30.190">
    <property type="entry name" value="CAP Gly-rich-like domain"/>
    <property type="match status" value="1"/>
</dbReference>
<evidence type="ECO:0000256" key="3">
    <source>
        <dbReference type="ARBA" id="ARBA00023186"/>
    </source>
</evidence>
<dbReference type="PANTHER" id="PTHR18916">
    <property type="entry name" value="DYNACTIN 1-RELATED MICROTUBULE-BINDING"/>
    <property type="match status" value="1"/>
</dbReference>
<dbReference type="SUPFAM" id="SSF54236">
    <property type="entry name" value="Ubiquitin-like"/>
    <property type="match status" value="1"/>
</dbReference>
<dbReference type="PROSITE" id="PS50245">
    <property type="entry name" value="CAP_GLY_2"/>
    <property type="match status" value="1"/>
</dbReference>